<dbReference type="Proteomes" id="UP001500236">
    <property type="component" value="Unassembled WGS sequence"/>
</dbReference>
<organism evidence="3 4">
    <name type="scientific">Nesterenkonia aethiopica</name>
    <dbReference type="NCBI Taxonomy" id="269144"/>
    <lineage>
        <taxon>Bacteria</taxon>
        <taxon>Bacillati</taxon>
        <taxon>Actinomycetota</taxon>
        <taxon>Actinomycetes</taxon>
        <taxon>Micrococcales</taxon>
        <taxon>Micrococcaceae</taxon>
        <taxon>Nesterenkonia</taxon>
    </lineage>
</organism>
<feature type="compositionally biased region" description="Acidic residues" evidence="1">
    <location>
        <begin position="43"/>
        <end position="58"/>
    </location>
</feature>
<name>A0ABP6LNJ6_9MICC</name>
<keyword evidence="2" id="KW-0732">Signal</keyword>
<comment type="caution">
    <text evidence="3">The sequence shown here is derived from an EMBL/GenBank/DDBJ whole genome shotgun (WGS) entry which is preliminary data.</text>
</comment>
<proteinExistence type="predicted"/>
<evidence type="ECO:0000313" key="4">
    <source>
        <dbReference type="Proteomes" id="UP001500236"/>
    </source>
</evidence>
<sequence>MTTHRYAPAAIIALLALTGCGAGDSPTVTEAPPETIEPAAADDSTEEAEPEDDPDLPSEDQLHEFVEAIAASTPSALRDAADLVVPHSPAADYLTYFTHLQEANIDAGFTEERGETGDVKDGYEACATYDGETSCTAYTEFTGQDGQIYSFLIEGRKIEDRLIVGSGESVETLGGSTVEFIAAYLNANDTHLLVAHELHTGDARLQMPLASYRGPSGRQSQSDGDWDAWNLAPDSMSHYVASFPGAELGGELHLEVFDEDGWDSDTVVLPTSG</sequence>
<evidence type="ECO:0000256" key="1">
    <source>
        <dbReference type="SAM" id="MobiDB-lite"/>
    </source>
</evidence>
<evidence type="ECO:0000313" key="3">
    <source>
        <dbReference type="EMBL" id="GAA3050626.1"/>
    </source>
</evidence>
<keyword evidence="4" id="KW-1185">Reference proteome</keyword>
<feature type="signal peptide" evidence="2">
    <location>
        <begin position="1"/>
        <end position="22"/>
    </location>
</feature>
<accession>A0ABP6LNJ6</accession>
<gene>
    <name evidence="3" type="ORF">GCM10010529_00850</name>
</gene>
<feature type="compositionally biased region" description="Low complexity" evidence="1">
    <location>
        <begin position="26"/>
        <end position="42"/>
    </location>
</feature>
<dbReference type="RefSeq" id="WP_344683648.1">
    <property type="nucleotide sequence ID" value="NZ_BAAAVT010000001.1"/>
</dbReference>
<feature type="region of interest" description="Disordered" evidence="1">
    <location>
        <begin position="24"/>
        <end position="58"/>
    </location>
</feature>
<dbReference type="PROSITE" id="PS51257">
    <property type="entry name" value="PROKAR_LIPOPROTEIN"/>
    <property type="match status" value="1"/>
</dbReference>
<reference evidence="4" key="1">
    <citation type="journal article" date="2019" name="Int. J. Syst. Evol. Microbiol.">
        <title>The Global Catalogue of Microorganisms (GCM) 10K type strain sequencing project: providing services to taxonomists for standard genome sequencing and annotation.</title>
        <authorList>
            <consortium name="The Broad Institute Genomics Platform"/>
            <consortium name="The Broad Institute Genome Sequencing Center for Infectious Disease"/>
            <person name="Wu L."/>
            <person name="Ma J."/>
        </authorList>
    </citation>
    <scope>NUCLEOTIDE SEQUENCE [LARGE SCALE GENOMIC DNA]</scope>
    <source>
        <strain evidence="4">JCM 14309</strain>
    </source>
</reference>
<protein>
    <submittedName>
        <fullName evidence="3">Uncharacterized protein</fullName>
    </submittedName>
</protein>
<evidence type="ECO:0000256" key="2">
    <source>
        <dbReference type="SAM" id="SignalP"/>
    </source>
</evidence>
<dbReference type="EMBL" id="BAAAVT010000001">
    <property type="protein sequence ID" value="GAA3050626.1"/>
    <property type="molecule type" value="Genomic_DNA"/>
</dbReference>
<feature type="chain" id="PRO_5047279366" evidence="2">
    <location>
        <begin position="23"/>
        <end position="273"/>
    </location>
</feature>